<reference evidence="2" key="1">
    <citation type="submission" date="2020-05" db="UniProtKB">
        <authorList>
            <consortium name="EnsemblMetazoa"/>
        </authorList>
    </citation>
    <scope>IDENTIFICATION</scope>
    <source>
        <strain evidence="2">USDA</strain>
    </source>
</reference>
<sequence length="406" mass="46311">MLRNQRSSCKCLSKCLNYQKQFIHLQQHGLQNKNSANIFRQGKIMGKLFGNRVTGSKKRWFPVSDTSVNVIFKQSPFGAKTPTTGGGGKNDSRRMTVLNKLFMTHITDLLATGEISEKVLGKGLQVSRVKISQDFAYVNVYWLTTGDVGNDALLEQELHRCAGLLRHELSQLDLMGVVPRIKFVKDKMMSNINQVEALLRNMDFGPDEENAEEVKEYLKNATNVVKNEFYGNKPETTYIETVAQPKSVEQETKKEKLASSTNTKVPEMRHDVLGLDHKGIMLKILTKMRKSKQAWEQHEQQTRNNSQLNAELATPTTPTTSTTTVGDLNKINSKLLKAAENAEKFEAFLAKRRERKNTPERKKYRVSDHAIDGVIDEFKDDNILSSRQRQLYESEDYLYEDAEDKK</sequence>
<dbReference type="STRING" id="35570.A0A1I8Q5S1"/>
<dbReference type="AlphaFoldDB" id="A0A1I8Q5S1"/>
<proteinExistence type="predicted"/>
<dbReference type="Gene3D" id="3.30.300.20">
    <property type="match status" value="1"/>
</dbReference>
<name>A0A1I8Q5S1_STOCA</name>
<dbReference type="SUPFAM" id="SSF89919">
    <property type="entry name" value="Ribosome-binding factor A, RbfA"/>
    <property type="match status" value="1"/>
</dbReference>
<dbReference type="VEuPathDB" id="VectorBase:SCAU014158"/>
<dbReference type="Proteomes" id="UP000095300">
    <property type="component" value="Unassembled WGS sequence"/>
</dbReference>
<evidence type="ECO:0008006" key="4">
    <source>
        <dbReference type="Google" id="ProtNLM"/>
    </source>
</evidence>
<evidence type="ECO:0000256" key="1">
    <source>
        <dbReference type="SAM" id="MobiDB-lite"/>
    </source>
</evidence>
<accession>A0A1I8Q5S1</accession>
<dbReference type="InterPro" id="IPR039212">
    <property type="entry name" value="RBFA_mitochondrial"/>
</dbReference>
<dbReference type="Pfam" id="PF02033">
    <property type="entry name" value="RBFA"/>
    <property type="match status" value="1"/>
</dbReference>
<dbReference type="PANTHER" id="PTHR14725:SF0">
    <property type="entry name" value="RIBOSOME-BINDING FACTOR A, MITOCHONDRIAL-RELATED"/>
    <property type="match status" value="1"/>
</dbReference>
<dbReference type="KEGG" id="scac:106082904"/>
<gene>
    <name evidence="2" type="primary">106082904</name>
</gene>
<dbReference type="InterPro" id="IPR000238">
    <property type="entry name" value="RbfA"/>
</dbReference>
<dbReference type="PANTHER" id="PTHR14725">
    <property type="entry name" value="RIBOSOME-BINDING FACTOR A, MITOCHONDRIAL-RELATED"/>
    <property type="match status" value="1"/>
</dbReference>
<evidence type="ECO:0000313" key="2">
    <source>
        <dbReference type="EnsemblMetazoa" id="SCAU014158-PA"/>
    </source>
</evidence>
<dbReference type="EnsemblMetazoa" id="SCAU014158-RA">
    <property type="protein sequence ID" value="SCAU014158-PA"/>
    <property type="gene ID" value="SCAU014158"/>
</dbReference>
<protein>
    <recommendedName>
        <fullName evidence="4">Ribosome-binding factor A, mitochondrial</fullName>
    </recommendedName>
</protein>
<keyword evidence="3" id="KW-1185">Reference proteome</keyword>
<evidence type="ECO:0000313" key="3">
    <source>
        <dbReference type="Proteomes" id="UP000095300"/>
    </source>
</evidence>
<organism evidence="2 3">
    <name type="scientific">Stomoxys calcitrans</name>
    <name type="common">Stable fly</name>
    <name type="synonym">Conops calcitrans</name>
    <dbReference type="NCBI Taxonomy" id="35570"/>
    <lineage>
        <taxon>Eukaryota</taxon>
        <taxon>Metazoa</taxon>
        <taxon>Ecdysozoa</taxon>
        <taxon>Arthropoda</taxon>
        <taxon>Hexapoda</taxon>
        <taxon>Insecta</taxon>
        <taxon>Pterygota</taxon>
        <taxon>Neoptera</taxon>
        <taxon>Endopterygota</taxon>
        <taxon>Diptera</taxon>
        <taxon>Brachycera</taxon>
        <taxon>Muscomorpha</taxon>
        <taxon>Muscoidea</taxon>
        <taxon>Muscidae</taxon>
        <taxon>Stomoxys</taxon>
    </lineage>
</organism>
<dbReference type="GO" id="GO:0006364">
    <property type="term" value="P:rRNA processing"/>
    <property type="evidence" value="ECO:0007669"/>
    <property type="project" value="InterPro"/>
</dbReference>
<dbReference type="OrthoDB" id="418445at2759"/>
<feature type="region of interest" description="Disordered" evidence="1">
    <location>
        <begin position="292"/>
        <end position="323"/>
    </location>
</feature>
<dbReference type="InterPro" id="IPR023799">
    <property type="entry name" value="RbfA_dom_sf"/>
</dbReference>
<feature type="compositionally biased region" description="Low complexity" evidence="1">
    <location>
        <begin position="314"/>
        <end position="323"/>
    </location>
</feature>
<dbReference type="InterPro" id="IPR015946">
    <property type="entry name" value="KH_dom-like_a/b"/>
</dbReference>